<dbReference type="InterPro" id="IPR018330">
    <property type="entry name" value="RecT_fam"/>
</dbReference>
<name>A0ABV9XTH6_9PSEU</name>
<gene>
    <name evidence="2" type="ORF">ACFPFM_07945</name>
</gene>
<dbReference type="NCBIfam" id="TIGR00616">
    <property type="entry name" value="rect"/>
    <property type="match status" value="1"/>
</dbReference>
<proteinExistence type="predicted"/>
<accession>A0ABV9XTH6</accession>
<feature type="region of interest" description="Disordered" evidence="1">
    <location>
        <begin position="286"/>
        <end position="312"/>
    </location>
</feature>
<dbReference type="Pfam" id="PF03837">
    <property type="entry name" value="RecT"/>
    <property type="match status" value="1"/>
</dbReference>
<dbReference type="EMBL" id="JBHSJB010000007">
    <property type="protein sequence ID" value="MFC5053689.1"/>
    <property type="molecule type" value="Genomic_DNA"/>
</dbReference>
<keyword evidence="3" id="KW-1185">Reference proteome</keyword>
<evidence type="ECO:0000313" key="3">
    <source>
        <dbReference type="Proteomes" id="UP001595833"/>
    </source>
</evidence>
<feature type="compositionally biased region" description="Basic and acidic residues" evidence="1">
    <location>
        <begin position="286"/>
        <end position="295"/>
    </location>
</feature>
<evidence type="ECO:0000313" key="2">
    <source>
        <dbReference type="EMBL" id="MFC5053689.1"/>
    </source>
</evidence>
<dbReference type="InterPro" id="IPR004590">
    <property type="entry name" value="ssDNA_annealing_RecT"/>
</dbReference>
<dbReference type="Proteomes" id="UP001595833">
    <property type="component" value="Unassembled WGS sequence"/>
</dbReference>
<comment type="caution">
    <text evidence="2">The sequence shown here is derived from an EMBL/GenBank/DDBJ whole genome shotgun (WGS) entry which is preliminary data.</text>
</comment>
<dbReference type="RefSeq" id="WP_344036554.1">
    <property type="nucleotide sequence ID" value="NZ_BAAAKE010000005.1"/>
</dbReference>
<sequence>MGTGLKARVGKYADNIRVLDPAAFDAPLAAPADKPSEPLPEKTLIEHLRGNRDMFAEVAPDGFELEAMLKEAEAALLGSDKLRKCDHLSLLGAVMSAAQLGLRIGDEFGHAWLEPIWQPHYAHTTDGKWTGHFRARLIVGYRGMIALAESHPKISTVIGVQVGAREEFKLKRGLKKDKLKHTLHTGPGTRGDAVAYYALARYTDGSTKFWHFTRAEAEEHRDKFASQRRFNEKTGEWRVVGPWKKHFDAMAIKTCIRMLAKQLPTSSALAAAIAVDGGVRVDLGKDGIHHADRPETLNSNAPSPDHEGGHGDGLAWSPECEYCVDDVDGEKHFEQHATAAPVDGCAYCEQEAAWRGLPTGSPA</sequence>
<evidence type="ECO:0000256" key="1">
    <source>
        <dbReference type="SAM" id="MobiDB-lite"/>
    </source>
</evidence>
<protein>
    <submittedName>
        <fullName evidence="2">Recombinase RecT</fullName>
    </submittedName>
</protein>
<organism evidence="2 3">
    <name type="scientific">Saccharothrix xinjiangensis</name>
    <dbReference type="NCBI Taxonomy" id="204798"/>
    <lineage>
        <taxon>Bacteria</taxon>
        <taxon>Bacillati</taxon>
        <taxon>Actinomycetota</taxon>
        <taxon>Actinomycetes</taxon>
        <taxon>Pseudonocardiales</taxon>
        <taxon>Pseudonocardiaceae</taxon>
        <taxon>Saccharothrix</taxon>
    </lineage>
</organism>
<reference evidence="3" key="1">
    <citation type="journal article" date="2019" name="Int. J. Syst. Evol. Microbiol.">
        <title>The Global Catalogue of Microorganisms (GCM) 10K type strain sequencing project: providing services to taxonomists for standard genome sequencing and annotation.</title>
        <authorList>
            <consortium name="The Broad Institute Genomics Platform"/>
            <consortium name="The Broad Institute Genome Sequencing Center for Infectious Disease"/>
            <person name="Wu L."/>
            <person name="Ma J."/>
        </authorList>
    </citation>
    <scope>NUCLEOTIDE SEQUENCE [LARGE SCALE GENOMIC DNA]</scope>
    <source>
        <strain evidence="3">KCTC 12848</strain>
    </source>
</reference>